<evidence type="ECO:0000256" key="5">
    <source>
        <dbReference type="ARBA" id="ARBA00022692"/>
    </source>
</evidence>
<evidence type="ECO:0000256" key="7">
    <source>
        <dbReference type="ARBA" id="ARBA00023136"/>
    </source>
</evidence>
<name>A0ABX1QNF5_9PROT</name>
<evidence type="ECO:0000313" key="11">
    <source>
        <dbReference type="EMBL" id="NMH16939.1"/>
    </source>
</evidence>
<dbReference type="Pfam" id="PF04290">
    <property type="entry name" value="DctQ"/>
    <property type="match status" value="1"/>
</dbReference>
<keyword evidence="2 9" id="KW-0813">Transport</keyword>
<keyword evidence="4 9" id="KW-0997">Cell inner membrane</keyword>
<feature type="transmembrane region" description="Helical" evidence="9">
    <location>
        <begin position="71"/>
        <end position="88"/>
    </location>
</feature>
<evidence type="ECO:0000256" key="4">
    <source>
        <dbReference type="ARBA" id="ARBA00022519"/>
    </source>
</evidence>
<feature type="transmembrane region" description="Helical" evidence="9">
    <location>
        <begin position="108"/>
        <end position="129"/>
    </location>
</feature>
<dbReference type="InterPro" id="IPR007387">
    <property type="entry name" value="TRAP_DctQ"/>
</dbReference>
<keyword evidence="6 9" id="KW-1133">Transmembrane helix</keyword>
<dbReference type="PANTHER" id="PTHR35011:SF2">
    <property type="entry name" value="2,3-DIKETO-L-GULONATE TRAP TRANSPORTER SMALL PERMEASE PROTEIN YIAM"/>
    <property type="match status" value="1"/>
</dbReference>
<feature type="domain" description="Tripartite ATP-independent periplasmic transporters DctQ component" evidence="10">
    <location>
        <begin position="6"/>
        <end position="137"/>
    </location>
</feature>
<evidence type="ECO:0000256" key="8">
    <source>
        <dbReference type="ARBA" id="ARBA00038436"/>
    </source>
</evidence>
<evidence type="ECO:0000259" key="10">
    <source>
        <dbReference type="Pfam" id="PF04290"/>
    </source>
</evidence>
<dbReference type="PANTHER" id="PTHR35011">
    <property type="entry name" value="2,3-DIKETO-L-GULONATE TRAP TRANSPORTER SMALL PERMEASE PROTEIN YIAM"/>
    <property type="match status" value="1"/>
</dbReference>
<keyword evidence="7 9" id="KW-0472">Membrane</keyword>
<accession>A0ABX1QNF5</accession>
<dbReference type="Proteomes" id="UP000669605">
    <property type="component" value="Unassembled WGS sequence"/>
</dbReference>
<evidence type="ECO:0000256" key="2">
    <source>
        <dbReference type="ARBA" id="ARBA00022448"/>
    </source>
</evidence>
<dbReference type="InterPro" id="IPR055348">
    <property type="entry name" value="DctQ"/>
</dbReference>
<sequence length="152" mass="17500">MFLASTVIMLNEAFGRALLNTSYFWAEETVRYLMVWAFFLTVGAAGSAGYHIRTELLVERLGKRWRQLCHFLSSAIGLSFSAILFYASFPQIYRYYTMGMMTESNLDIPLWVLFLAMPIGAVLYFIYYFSCLWRTLKGEDPFAGGTPIKIDF</sequence>
<keyword evidence="5 9" id="KW-0812">Transmembrane</keyword>
<comment type="caution">
    <text evidence="11">The sequence shown here is derived from an EMBL/GenBank/DDBJ whole genome shotgun (WGS) entry which is preliminary data.</text>
</comment>
<gene>
    <name evidence="11" type="ORF">GV368_07490</name>
</gene>
<evidence type="ECO:0000256" key="3">
    <source>
        <dbReference type="ARBA" id="ARBA00022475"/>
    </source>
</evidence>
<comment type="function">
    <text evidence="9">Part of the tripartite ATP-independent periplasmic (TRAP) transport system.</text>
</comment>
<comment type="subcellular location">
    <subcellularLocation>
        <location evidence="1 9">Cell inner membrane</location>
        <topology evidence="1 9">Multi-pass membrane protein</topology>
    </subcellularLocation>
</comment>
<comment type="caution">
    <text evidence="9">Lacks conserved residue(s) required for the propagation of feature annotation.</text>
</comment>
<keyword evidence="12" id="KW-1185">Reference proteome</keyword>
<comment type="similarity">
    <text evidence="8 9">Belongs to the TRAP transporter small permease family.</text>
</comment>
<evidence type="ECO:0000256" key="1">
    <source>
        <dbReference type="ARBA" id="ARBA00004429"/>
    </source>
</evidence>
<evidence type="ECO:0000256" key="6">
    <source>
        <dbReference type="ARBA" id="ARBA00022989"/>
    </source>
</evidence>
<reference evidence="11 12" key="1">
    <citation type="journal article" date="2020" name="Curr. Microbiol.">
        <title>Tepidiphilus baoligensis sp. nov., a Novel Bacterium of the Family Hydrogenophilaceae Isolated from an Oil Reservoir.</title>
        <authorList>
            <person name="Zhang X."/>
            <person name="Wang G."/>
            <person name="Ma X."/>
            <person name="Yu J."/>
            <person name="You J."/>
            <person name="Xue Y."/>
            <person name="Ma Y."/>
        </authorList>
    </citation>
    <scope>NUCLEOTIDE SEQUENCE [LARGE SCALE GENOMIC DNA]</scope>
    <source>
        <strain evidence="11 12">B18-69</strain>
    </source>
</reference>
<comment type="subunit">
    <text evidence="9">The complex comprises the extracytoplasmic solute receptor protein and the two transmembrane proteins.</text>
</comment>
<feature type="transmembrane region" description="Helical" evidence="9">
    <location>
        <begin position="31"/>
        <end position="50"/>
    </location>
</feature>
<evidence type="ECO:0000256" key="9">
    <source>
        <dbReference type="RuleBase" id="RU369079"/>
    </source>
</evidence>
<keyword evidence="3" id="KW-1003">Cell membrane</keyword>
<evidence type="ECO:0000313" key="12">
    <source>
        <dbReference type="Proteomes" id="UP000669605"/>
    </source>
</evidence>
<dbReference type="EMBL" id="JAAAUB010000009">
    <property type="protein sequence ID" value="NMH16939.1"/>
    <property type="molecule type" value="Genomic_DNA"/>
</dbReference>
<organism evidence="11 12">
    <name type="scientific">Tepidiphilus baoligensis</name>
    <dbReference type="NCBI Taxonomy" id="2698687"/>
    <lineage>
        <taxon>Bacteria</taxon>
        <taxon>Pseudomonadati</taxon>
        <taxon>Pseudomonadota</taxon>
        <taxon>Hydrogenophilia</taxon>
        <taxon>Hydrogenophilales</taxon>
        <taxon>Hydrogenophilaceae</taxon>
        <taxon>Tepidiphilus</taxon>
    </lineage>
</organism>
<proteinExistence type="inferred from homology"/>
<protein>
    <recommendedName>
        <fullName evidence="9">TRAP transporter small permease protein</fullName>
    </recommendedName>
</protein>